<evidence type="ECO:0000313" key="1">
    <source>
        <dbReference type="EMBL" id="PPK51490.1"/>
    </source>
</evidence>
<comment type="caution">
    <text evidence="2">The sequence shown here is derived from an EMBL/GenBank/DDBJ whole genome shotgun (WGS) entry which is preliminary data.</text>
</comment>
<dbReference type="InterPro" id="IPR011008">
    <property type="entry name" value="Dimeric_a/b-barrel"/>
</dbReference>
<dbReference type="Proteomes" id="UP000239648">
    <property type="component" value="Unassembled WGS sequence"/>
</dbReference>
<evidence type="ECO:0000313" key="3">
    <source>
        <dbReference type="Proteomes" id="UP000239446"/>
    </source>
</evidence>
<dbReference type="EMBL" id="PTIU01000011">
    <property type="protein sequence ID" value="PPK54650.1"/>
    <property type="molecule type" value="Genomic_DNA"/>
</dbReference>
<dbReference type="AlphaFoldDB" id="A0A2S6G679"/>
<evidence type="ECO:0000313" key="2">
    <source>
        <dbReference type="EMBL" id="PPK54650.1"/>
    </source>
</evidence>
<gene>
    <name evidence="2" type="ORF">B0H24_10113</name>
    <name evidence="1" type="ORF">BY455_1113</name>
</gene>
<dbReference type="Proteomes" id="UP000239446">
    <property type="component" value="Unassembled WGS sequence"/>
</dbReference>
<keyword evidence="4" id="KW-1185">Reference proteome</keyword>
<sequence>MIARIWKGWTTHENASVYEELFKNTVLPKVTQGVEGYVSTNLLRREADENVEFTTIFWFESLDAVKNFAGPNFEQAVVPEQVKALMSHYEETVHHHDVAL</sequence>
<protein>
    <recommendedName>
        <fullName evidence="5">Antibiotic biosynthesis monooxygenase</fullName>
    </recommendedName>
</protein>
<accession>A0A2S6G679</accession>
<dbReference type="OrthoDB" id="165208at2"/>
<name>A0A2S6G679_9GAMM</name>
<dbReference type="SUPFAM" id="SSF54909">
    <property type="entry name" value="Dimeric alpha+beta barrel"/>
    <property type="match status" value="1"/>
</dbReference>
<dbReference type="RefSeq" id="WP_104416108.1">
    <property type="nucleotide sequence ID" value="NZ_PTIT01000011.1"/>
</dbReference>
<dbReference type="EMBL" id="PTIT01000011">
    <property type="protein sequence ID" value="PPK51490.1"/>
    <property type="molecule type" value="Genomic_DNA"/>
</dbReference>
<proteinExistence type="predicted"/>
<evidence type="ECO:0008006" key="5">
    <source>
        <dbReference type="Google" id="ProtNLM"/>
    </source>
</evidence>
<evidence type="ECO:0000313" key="4">
    <source>
        <dbReference type="Proteomes" id="UP000239648"/>
    </source>
</evidence>
<reference evidence="1 4" key="1">
    <citation type="submission" date="2018-02" db="EMBL/GenBank/DDBJ databases">
        <title>Deep subsurface shale carbon reservoir microbial communities from Ohio and West Virginia, USA.</title>
        <authorList>
            <person name="Wrighton K."/>
        </authorList>
    </citation>
    <scope>NUCLEOTIDE SEQUENCE [LARGE SCALE GENOMIC DNA]</scope>
    <source>
        <strain evidence="1 4">UTICA-S1B6</strain>
    </source>
</reference>
<dbReference type="Gene3D" id="3.30.70.100">
    <property type="match status" value="1"/>
</dbReference>
<reference evidence="2 3" key="2">
    <citation type="submission" date="2018-02" db="EMBL/GenBank/DDBJ databases">
        <title>Subsurface microbial communities from deep shales in Ohio and West Virginia, USA.</title>
        <authorList>
            <person name="Wrighton K."/>
        </authorList>
    </citation>
    <scope>NUCLEOTIDE SEQUENCE [LARGE SCALE GENOMIC DNA]</scope>
    <source>
        <strain evidence="2 3">UTICA-S1B9</strain>
    </source>
</reference>
<organism evidence="2 3">
    <name type="scientific">Marinobacter persicus</name>
    <dbReference type="NCBI Taxonomy" id="930118"/>
    <lineage>
        <taxon>Bacteria</taxon>
        <taxon>Pseudomonadati</taxon>
        <taxon>Pseudomonadota</taxon>
        <taxon>Gammaproteobacteria</taxon>
        <taxon>Pseudomonadales</taxon>
        <taxon>Marinobacteraceae</taxon>
        <taxon>Marinobacter</taxon>
    </lineage>
</organism>